<dbReference type="SUPFAM" id="SSF48726">
    <property type="entry name" value="Immunoglobulin"/>
    <property type="match status" value="5"/>
</dbReference>
<dbReference type="InterPro" id="IPR013783">
    <property type="entry name" value="Ig-like_fold"/>
</dbReference>
<evidence type="ECO:0000256" key="2">
    <source>
        <dbReference type="ARBA" id="ARBA00023136"/>
    </source>
</evidence>
<keyword evidence="5" id="KW-0812">Transmembrane</keyword>
<evidence type="ECO:0000256" key="6">
    <source>
        <dbReference type="SAM" id="SignalP"/>
    </source>
</evidence>
<feature type="transmembrane region" description="Helical" evidence="5">
    <location>
        <begin position="138"/>
        <end position="162"/>
    </location>
</feature>
<feature type="chain" id="PRO_5042468031" evidence="6">
    <location>
        <begin position="20"/>
        <end position="733"/>
    </location>
</feature>
<dbReference type="Gene3D" id="2.60.40.10">
    <property type="entry name" value="Immunoglobulins"/>
    <property type="match status" value="5"/>
</dbReference>
<keyword evidence="5" id="KW-1133">Transmembrane helix</keyword>
<dbReference type="SMART" id="SM00409">
    <property type="entry name" value="IG"/>
    <property type="match status" value="5"/>
</dbReference>
<evidence type="ECO:0000256" key="1">
    <source>
        <dbReference type="ARBA" id="ARBA00004370"/>
    </source>
</evidence>
<evidence type="ECO:0000256" key="3">
    <source>
        <dbReference type="ARBA" id="ARBA00023319"/>
    </source>
</evidence>
<feature type="region of interest" description="Disordered" evidence="4">
    <location>
        <begin position="708"/>
        <end position="733"/>
    </location>
</feature>
<accession>A0AAJ8B2F8</accession>
<dbReference type="PANTHER" id="PTHR24100">
    <property type="entry name" value="BUTYROPHILIN"/>
    <property type="match status" value="1"/>
</dbReference>
<dbReference type="InterPro" id="IPR050504">
    <property type="entry name" value="IgSF_BTN/MOG"/>
</dbReference>
<dbReference type="PROSITE" id="PS50835">
    <property type="entry name" value="IG_LIKE"/>
    <property type="match status" value="4"/>
</dbReference>
<name>A0AAJ8B2F8_LATCA</name>
<dbReference type="AlphaFoldDB" id="A0AAJ8B2F8"/>
<feature type="domain" description="Ig-like" evidence="7">
    <location>
        <begin position="378"/>
        <end position="458"/>
    </location>
</feature>
<evidence type="ECO:0000256" key="5">
    <source>
        <dbReference type="SAM" id="Phobius"/>
    </source>
</evidence>
<keyword evidence="3" id="KW-0393">Immunoglobulin domain</keyword>
<protein>
    <submittedName>
        <fullName evidence="9">Uncharacterized protein LOC108892739 isoform X1</fullName>
    </submittedName>
</protein>
<dbReference type="InterPro" id="IPR013106">
    <property type="entry name" value="Ig_V-set"/>
</dbReference>
<dbReference type="Pfam" id="PF07686">
    <property type="entry name" value="V-set"/>
    <property type="match status" value="2"/>
</dbReference>
<sequence>MKMLLVFVIFLHVSQHALGIEVYEGAESVLLPCQVNASVSEKSTAVWSREDFRDPIVHARQQSGDVLGDQNHLYTNRTSMRTDALQTGDLSLTLRKPSISDSGNYTCTVRRSGQDLSRTQVQLNVILSTAEPPAWPKVLAAVLVVLVVLNVLAAAVIGVLMYKMYKGMKERKASYFYSLMRDMMTTVSQFFSNVTGHGVSSQQEPYLVRQKVHAGVLVPLVPVVLLFPLPVVTAVIMYKRMKNREVQQVEVEEGVESVQLLCKTTRNLPKDVRVEWRNRYNDTVHVYANGSDRPEEQDQVYRDRTEMKKDLLRTEDLSLTLKHPTDGDNYTCRVYSKEGKLLMKKKMEIQVRVRKVEVDSGVESVQLPFKTPDHLDGNIRVEWMDSDNKKVHVYENGSDRPEEQDQVYRDRTEMKKDLLRTGDLSLTLKHPTETDNNIYTCTISREGNILMKKEVKLQVKVRKVEVDSGVESVQLPFKTTDHLDGNIRVEWRDRDNKKVHVYENSSDRPEEQDQVYRDRTEMKKDLLKTGDLSLTLKHPTETDTYTCTVYSRDGHILMKKQVELKVKVPKVEVEVDSGVESVQLPFITTDHLDGNIRVEWMDRDNRTVHVYQNGSDRPEEQDQVYRDRTEMNEDLLRTGDLSLTLKHPTETDNNIYTCTISRDRNILMKKQVKLQVKVSKVEVDSGVESVQLPFKTTGDLDENTLHLHHQQGQNHPDEETSGATGQRVNSGQI</sequence>
<comment type="subcellular location">
    <subcellularLocation>
        <location evidence="1">Membrane</location>
    </subcellularLocation>
</comment>
<feature type="domain" description="Ig-like" evidence="7">
    <location>
        <begin position="509"/>
        <end position="675"/>
    </location>
</feature>
<evidence type="ECO:0000313" key="8">
    <source>
        <dbReference type="Proteomes" id="UP000694890"/>
    </source>
</evidence>
<dbReference type="GO" id="GO:0016020">
    <property type="term" value="C:membrane"/>
    <property type="evidence" value="ECO:0007669"/>
    <property type="project" value="UniProtKB-SubCell"/>
</dbReference>
<dbReference type="InterPro" id="IPR003599">
    <property type="entry name" value="Ig_sub"/>
</dbReference>
<gene>
    <name evidence="9" type="primary">LOC108892739</name>
</gene>
<dbReference type="Proteomes" id="UP000694890">
    <property type="component" value="Unplaced"/>
</dbReference>
<dbReference type="KEGG" id="lcf:108892739"/>
<dbReference type="InterPro" id="IPR036179">
    <property type="entry name" value="Ig-like_dom_sf"/>
</dbReference>
<dbReference type="RefSeq" id="XP_050924053.1">
    <property type="nucleotide sequence ID" value="XM_051068096.1"/>
</dbReference>
<organism evidence="8 9">
    <name type="scientific">Lates calcarifer</name>
    <name type="common">Barramundi</name>
    <name type="synonym">Holocentrus calcarifer</name>
    <dbReference type="NCBI Taxonomy" id="8187"/>
    <lineage>
        <taxon>Eukaryota</taxon>
        <taxon>Metazoa</taxon>
        <taxon>Chordata</taxon>
        <taxon>Craniata</taxon>
        <taxon>Vertebrata</taxon>
        <taxon>Euteleostomi</taxon>
        <taxon>Actinopterygii</taxon>
        <taxon>Neopterygii</taxon>
        <taxon>Teleostei</taxon>
        <taxon>Neoteleostei</taxon>
        <taxon>Acanthomorphata</taxon>
        <taxon>Carangaria</taxon>
        <taxon>Carangaria incertae sedis</taxon>
        <taxon>Centropomidae</taxon>
        <taxon>Lates</taxon>
    </lineage>
</organism>
<feature type="domain" description="Ig-like" evidence="7">
    <location>
        <begin position="230"/>
        <end position="348"/>
    </location>
</feature>
<evidence type="ECO:0000259" key="7">
    <source>
        <dbReference type="PROSITE" id="PS50835"/>
    </source>
</evidence>
<feature type="compositionally biased region" description="Polar residues" evidence="4">
    <location>
        <begin position="721"/>
        <end position="733"/>
    </location>
</feature>
<dbReference type="InterPro" id="IPR007110">
    <property type="entry name" value="Ig-like_dom"/>
</dbReference>
<proteinExistence type="predicted"/>
<keyword evidence="2 5" id="KW-0472">Membrane</keyword>
<evidence type="ECO:0000313" key="9">
    <source>
        <dbReference type="RefSeq" id="XP_050924053.1"/>
    </source>
</evidence>
<feature type="transmembrane region" description="Helical" evidence="5">
    <location>
        <begin position="212"/>
        <end position="238"/>
    </location>
</feature>
<feature type="signal peptide" evidence="6">
    <location>
        <begin position="1"/>
        <end position="19"/>
    </location>
</feature>
<dbReference type="SMART" id="SM00406">
    <property type="entry name" value="IGv"/>
    <property type="match status" value="2"/>
</dbReference>
<evidence type="ECO:0000256" key="4">
    <source>
        <dbReference type="SAM" id="MobiDB-lite"/>
    </source>
</evidence>
<keyword evidence="6" id="KW-0732">Signal</keyword>
<reference evidence="9" key="1">
    <citation type="submission" date="2025-08" db="UniProtKB">
        <authorList>
            <consortium name="RefSeq"/>
        </authorList>
    </citation>
    <scope>IDENTIFICATION</scope>
    <source>
        <tissue evidence="9">Brain</tissue>
    </source>
</reference>
<feature type="domain" description="Ig-like" evidence="7">
    <location>
        <begin position="24"/>
        <end position="124"/>
    </location>
</feature>
<dbReference type="GeneID" id="108892739"/>